<evidence type="ECO:0000259" key="5">
    <source>
        <dbReference type="SMART" id="SM00849"/>
    </source>
</evidence>
<dbReference type="InterPro" id="IPR001279">
    <property type="entry name" value="Metallo-B-lactamas"/>
</dbReference>
<keyword evidence="4" id="KW-0862">Zinc</keyword>
<comment type="cofactor">
    <cofactor evidence="1">
        <name>Zn(2+)</name>
        <dbReference type="ChEBI" id="CHEBI:29105"/>
    </cofactor>
</comment>
<dbReference type="CDD" id="cd06262">
    <property type="entry name" value="metallo-hydrolase-like_MBL-fold"/>
    <property type="match status" value="1"/>
</dbReference>
<dbReference type="GO" id="GO:0046872">
    <property type="term" value="F:metal ion binding"/>
    <property type="evidence" value="ECO:0007669"/>
    <property type="project" value="UniProtKB-KW"/>
</dbReference>
<name>A0A7C1AWK6_9BACT</name>
<keyword evidence="2" id="KW-0479">Metal-binding</keyword>
<reference evidence="6" key="1">
    <citation type="journal article" date="2020" name="mSystems">
        <title>Genome- and Community-Level Interaction Insights into Carbon Utilization and Element Cycling Functions of Hydrothermarchaeota in Hydrothermal Sediment.</title>
        <authorList>
            <person name="Zhou Z."/>
            <person name="Liu Y."/>
            <person name="Xu W."/>
            <person name="Pan J."/>
            <person name="Luo Z.H."/>
            <person name="Li M."/>
        </authorList>
    </citation>
    <scope>NUCLEOTIDE SEQUENCE [LARGE SCALE GENOMIC DNA]</scope>
    <source>
        <strain evidence="6">HyVt-19</strain>
    </source>
</reference>
<dbReference type="SUPFAM" id="SSF56281">
    <property type="entry name" value="Metallo-hydrolase/oxidoreductase"/>
    <property type="match status" value="1"/>
</dbReference>
<evidence type="ECO:0000256" key="2">
    <source>
        <dbReference type="ARBA" id="ARBA00022723"/>
    </source>
</evidence>
<dbReference type="GO" id="GO:0016787">
    <property type="term" value="F:hydrolase activity"/>
    <property type="evidence" value="ECO:0007669"/>
    <property type="project" value="UniProtKB-KW"/>
</dbReference>
<comment type="caution">
    <text evidence="6">The sequence shown here is derived from an EMBL/GenBank/DDBJ whole genome shotgun (WGS) entry which is preliminary data.</text>
</comment>
<evidence type="ECO:0000256" key="1">
    <source>
        <dbReference type="ARBA" id="ARBA00001947"/>
    </source>
</evidence>
<dbReference type="AlphaFoldDB" id="A0A7C1AWK6"/>
<dbReference type="Proteomes" id="UP000886355">
    <property type="component" value="Unassembled WGS sequence"/>
</dbReference>
<dbReference type="SMART" id="SM00849">
    <property type="entry name" value="Lactamase_B"/>
    <property type="match status" value="1"/>
</dbReference>
<feature type="domain" description="Metallo-beta-lactamase" evidence="5">
    <location>
        <begin position="12"/>
        <end position="193"/>
    </location>
</feature>
<evidence type="ECO:0000313" key="6">
    <source>
        <dbReference type="EMBL" id="HDL90518.1"/>
    </source>
</evidence>
<sequence length="210" mass="22880">MILESFVVGMLQTNCYLLGDETSKSCVVIDPGGEAKRIARTITAKGLKLEAILLTHGHFDHVLDAWTLKDMCGGLIYIHPADKPLLKDRMVGLGALLMGKITGLKGQVDGELREGDIVRCGKISMNVLETPGHTPGHVSFFLPDYNIVFVGDTLFAGSIGRTDFPGGSYEQLIESVRTKIFPLGDDVVVYPGHGPKTTVGRERMTNPFFF</sequence>
<evidence type="ECO:0000256" key="4">
    <source>
        <dbReference type="ARBA" id="ARBA00022833"/>
    </source>
</evidence>
<evidence type="ECO:0000256" key="3">
    <source>
        <dbReference type="ARBA" id="ARBA00022801"/>
    </source>
</evidence>
<dbReference type="Gene3D" id="3.60.15.10">
    <property type="entry name" value="Ribonuclease Z/Hydroxyacylglutathione hydrolase-like"/>
    <property type="match status" value="1"/>
</dbReference>
<dbReference type="Pfam" id="PF00753">
    <property type="entry name" value="Lactamase_B"/>
    <property type="match status" value="1"/>
</dbReference>
<dbReference type="PANTHER" id="PTHR46233:SF3">
    <property type="entry name" value="HYDROXYACYLGLUTATHIONE HYDROLASE GLOC"/>
    <property type="match status" value="1"/>
</dbReference>
<keyword evidence="3" id="KW-0378">Hydrolase</keyword>
<dbReference type="InterPro" id="IPR051453">
    <property type="entry name" value="MBL_Glyoxalase_II"/>
</dbReference>
<protein>
    <submittedName>
        <fullName evidence="6">MBL fold metallo-hydrolase</fullName>
    </submittedName>
</protein>
<organism evidence="6">
    <name type="scientific">Thermodesulforhabdus norvegica</name>
    <dbReference type="NCBI Taxonomy" id="39841"/>
    <lineage>
        <taxon>Bacteria</taxon>
        <taxon>Pseudomonadati</taxon>
        <taxon>Thermodesulfobacteriota</taxon>
        <taxon>Syntrophobacteria</taxon>
        <taxon>Syntrophobacterales</taxon>
        <taxon>Thermodesulforhabdaceae</taxon>
        <taxon>Thermodesulforhabdus</taxon>
    </lineage>
</organism>
<dbReference type="InterPro" id="IPR036866">
    <property type="entry name" value="RibonucZ/Hydroxyglut_hydro"/>
</dbReference>
<accession>A0A7C1AWK6</accession>
<dbReference type="EMBL" id="DQZW01000302">
    <property type="protein sequence ID" value="HDL90518.1"/>
    <property type="molecule type" value="Genomic_DNA"/>
</dbReference>
<gene>
    <name evidence="6" type="ORF">ENG14_06410</name>
</gene>
<dbReference type="PANTHER" id="PTHR46233">
    <property type="entry name" value="HYDROXYACYLGLUTATHIONE HYDROLASE GLOC"/>
    <property type="match status" value="1"/>
</dbReference>
<proteinExistence type="predicted"/>